<accession>A0AC34G6B5</accession>
<name>A0AC34G6B5_9BILA</name>
<evidence type="ECO:0000313" key="1">
    <source>
        <dbReference type="Proteomes" id="UP000887579"/>
    </source>
</evidence>
<protein>
    <submittedName>
        <fullName evidence="2">Uncharacterized protein</fullName>
    </submittedName>
</protein>
<reference evidence="2" key="1">
    <citation type="submission" date="2022-11" db="UniProtKB">
        <authorList>
            <consortium name="WormBaseParasite"/>
        </authorList>
    </citation>
    <scope>IDENTIFICATION</scope>
</reference>
<dbReference type="WBParaSite" id="ES5_v2.g25131.t1">
    <property type="protein sequence ID" value="ES5_v2.g25131.t1"/>
    <property type="gene ID" value="ES5_v2.g25131"/>
</dbReference>
<evidence type="ECO:0000313" key="2">
    <source>
        <dbReference type="WBParaSite" id="ES5_v2.g25131.t1"/>
    </source>
</evidence>
<sequence length="215" mass="24564">MGKNENEKSDNNGQEISEQIDEDMESEYEDSNSVKDETYEPDQSLDPEIDKEKIEAVNNLGKHIGAQRIITQGSYIDLSDFAKRLKISAGRQVLKFFVAIMGPGAEEEFGAKVCSIYQPKNQAEMKPVGNMLEAIAEQYERAPDKRMKRIILGPVAATCSYREVVKKIPGLSYFLFNRARQCFNAEEIPEDLPKTFQRFDENKITVFVEFVTRFK</sequence>
<proteinExistence type="predicted"/>
<dbReference type="Proteomes" id="UP000887579">
    <property type="component" value="Unplaced"/>
</dbReference>
<organism evidence="1 2">
    <name type="scientific">Panagrolaimus sp. ES5</name>
    <dbReference type="NCBI Taxonomy" id="591445"/>
    <lineage>
        <taxon>Eukaryota</taxon>
        <taxon>Metazoa</taxon>
        <taxon>Ecdysozoa</taxon>
        <taxon>Nematoda</taxon>
        <taxon>Chromadorea</taxon>
        <taxon>Rhabditida</taxon>
        <taxon>Tylenchina</taxon>
        <taxon>Panagrolaimomorpha</taxon>
        <taxon>Panagrolaimoidea</taxon>
        <taxon>Panagrolaimidae</taxon>
        <taxon>Panagrolaimus</taxon>
    </lineage>
</organism>